<keyword evidence="2" id="KW-1185">Reference proteome</keyword>
<reference evidence="1" key="1">
    <citation type="submission" date="2014-09" db="EMBL/GenBank/DDBJ databases">
        <title>Genome sequence of the luminous mushroom Mycena chlorophos for searching fungal bioluminescence genes.</title>
        <authorList>
            <person name="Tanaka Y."/>
            <person name="Kasuga D."/>
            <person name="Oba Y."/>
            <person name="Hase S."/>
            <person name="Sato K."/>
            <person name="Oba Y."/>
            <person name="Sakakibara Y."/>
        </authorList>
    </citation>
    <scope>NUCLEOTIDE SEQUENCE</scope>
</reference>
<protein>
    <submittedName>
        <fullName evidence="1">Uncharacterized protein</fullName>
    </submittedName>
</protein>
<dbReference type="EMBL" id="DF847124">
    <property type="protein sequence ID" value="GAT51325.1"/>
    <property type="molecule type" value="Genomic_DNA"/>
</dbReference>
<evidence type="ECO:0000313" key="1">
    <source>
        <dbReference type="EMBL" id="GAT51325.1"/>
    </source>
</evidence>
<dbReference type="Proteomes" id="UP000815677">
    <property type="component" value="Unassembled WGS sequence"/>
</dbReference>
<evidence type="ECO:0000313" key="2">
    <source>
        <dbReference type="Proteomes" id="UP000815677"/>
    </source>
</evidence>
<gene>
    <name evidence="1" type="ORF">MCHLO_08476</name>
</gene>
<proteinExistence type="predicted"/>
<name>A0ABQ0LJS6_MYCCL</name>
<organism evidence="1 2">
    <name type="scientific">Mycena chlorophos</name>
    <name type="common">Agaric fungus</name>
    <name type="synonym">Agaricus chlorophos</name>
    <dbReference type="NCBI Taxonomy" id="658473"/>
    <lineage>
        <taxon>Eukaryota</taxon>
        <taxon>Fungi</taxon>
        <taxon>Dikarya</taxon>
        <taxon>Basidiomycota</taxon>
        <taxon>Agaricomycotina</taxon>
        <taxon>Agaricomycetes</taxon>
        <taxon>Agaricomycetidae</taxon>
        <taxon>Agaricales</taxon>
        <taxon>Marasmiineae</taxon>
        <taxon>Mycenaceae</taxon>
        <taxon>Mycena</taxon>
    </lineage>
</organism>
<accession>A0ABQ0LJS6</accession>
<sequence length="131" mass="14329">MIKSASTRSIDARARSRLRATHPGETKMVLLQSVGVASATSRQWEQTCVQETHHGVSRWNWRSCCFAETARKISARSSGGRWLIGRSRLCAGGFPRAMDGSVEMEHSRAIFAAEGAPNAAFTLSHESTGHE</sequence>